<protein>
    <submittedName>
        <fullName evidence="3">Chromosome 1 open reading frame 53</fullName>
    </submittedName>
</protein>
<feature type="signal peptide" evidence="2">
    <location>
        <begin position="1"/>
        <end position="28"/>
    </location>
</feature>
<reference evidence="3" key="2">
    <citation type="submission" date="2025-09" db="UniProtKB">
        <authorList>
            <consortium name="Ensembl"/>
        </authorList>
    </citation>
    <scope>IDENTIFICATION</scope>
</reference>
<dbReference type="GeneTree" id="ENSGT00390000016548"/>
<evidence type="ECO:0000256" key="1">
    <source>
        <dbReference type="SAM" id="MobiDB-lite"/>
    </source>
</evidence>
<dbReference type="Proteomes" id="UP000264840">
    <property type="component" value="Unplaced"/>
</dbReference>
<dbReference type="Pfam" id="PF17653">
    <property type="entry name" value="DUF5522"/>
    <property type="match status" value="1"/>
</dbReference>
<sequence>MFRKNFPSKAFVCRLVLLCFRLNKRLVAMSMPKLSGESSEPPANSGASQIDEGTTAADVSDAGGENDPSSAGKFTEGEMAIHRIHRLACAAKKQMYVDPSSGYKVFTEYAHLQRGKCCGSACRHCPYGQVNVKDPATKKRFNSLFYV</sequence>
<feature type="compositionally biased region" description="Polar residues" evidence="1">
    <location>
        <begin position="36"/>
        <end position="52"/>
    </location>
</feature>
<keyword evidence="2" id="KW-0732">Signal</keyword>
<dbReference type="Ensembl" id="ENSHBUT00000034204.1">
    <property type="protein sequence ID" value="ENSHBUP00000032221.1"/>
    <property type="gene ID" value="ENSHBUG00000018384.1"/>
</dbReference>
<dbReference type="InterPro" id="IPR040807">
    <property type="entry name" value="DUF5522"/>
</dbReference>
<dbReference type="PANTHER" id="PTHR21037:SF2">
    <property type="entry name" value="SIMILAR TO NOVEL PROTEIN"/>
    <property type="match status" value="1"/>
</dbReference>
<name>A0A3Q2X149_HAPBU</name>
<organism evidence="3 4">
    <name type="scientific">Haplochromis burtoni</name>
    <name type="common">Burton's mouthbrooder</name>
    <name type="synonym">Chromis burtoni</name>
    <dbReference type="NCBI Taxonomy" id="8153"/>
    <lineage>
        <taxon>Eukaryota</taxon>
        <taxon>Metazoa</taxon>
        <taxon>Chordata</taxon>
        <taxon>Craniata</taxon>
        <taxon>Vertebrata</taxon>
        <taxon>Euteleostomi</taxon>
        <taxon>Actinopterygii</taxon>
        <taxon>Neopterygii</taxon>
        <taxon>Teleostei</taxon>
        <taxon>Neoteleostei</taxon>
        <taxon>Acanthomorphata</taxon>
        <taxon>Ovalentaria</taxon>
        <taxon>Cichlomorphae</taxon>
        <taxon>Cichliformes</taxon>
        <taxon>Cichlidae</taxon>
        <taxon>African cichlids</taxon>
        <taxon>Pseudocrenilabrinae</taxon>
        <taxon>Haplochromini</taxon>
        <taxon>Haplochromis</taxon>
    </lineage>
</organism>
<evidence type="ECO:0000313" key="4">
    <source>
        <dbReference type="Proteomes" id="UP000264840"/>
    </source>
</evidence>
<evidence type="ECO:0000313" key="3">
    <source>
        <dbReference type="Ensembl" id="ENSHBUP00000032221.1"/>
    </source>
</evidence>
<accession>A0A3Q2X149</accession>
<evidence type="ECO:0000256" key="2">
    <source>
        <dbReference type="SAM" id="SignalP"/>
    </source>
</evidence>
<proteinExistence type="predicted"/>
<feature type="chain" id="PRO_5018704488" evidence="2">
    <location>
        <begin position="29"/>
        <end position="147"/>
    </location>
</feature>
<reference evidence="3" key="1">
    <citation type="submission" date="2025-08" db="UniProtKB">
        <authorList>
            <consortium name="Ensembl"/>
        </authorList>
    </citation>
    <scope>IDENTIFICATION</scope>
</reference>
<feature type="region of interest" description="Disordered" evidence="1">
    <location>
        <begin position="33"/>
        <end position="75"/>
    </location>
</feature>
<dbReference type="AlphaFoldDB" id="A0A3Q2X149"/>
<dbReference type="PANTHER" id="PTHR21037">
    <property type="entry name" value="39S RIBOSOMAL PROTEIN L14, MITOCHONDRIAL"/>
    <property type="match status" value="1"/>
</dbReference>
<dbReference type="OMA" id="EGEMAIH"/>
<keyword evidence="4" id="KW-1185">Reference proteome</keyword>